<dbReference type="Proteomes" id="UP000555103">
    <property type="component" value="Unassembled WGS sequence"/>
</dbReference>
<dbReference type="AlphaFoldDB" id="A0A840CJJ1"/>
<name>A0A840CJJ1_9BACT</name>
<gene>
    <name evidence="2" type="ORF">GGR21_002108</name>
</gene>
<organism evidence="2 3">
    <name type="scientific">Dysgonomonas hofstadii</name>
    <dbReference type="NCBI Taxonomy" id="637886"/>
    <lineage>
        <taxon>Bacteria</taxon>
        <taxon>Pseudomonadati</taxon>
        <taxon>Bacteroidota</taxon>
        <taxon>Bacteroidia</taxon>
        <taxon>Bacteroidales</taxon>
        <taxon>Dysgonomonadaceae</taxon>
        <taxon>Dysgonomonas</taxon>
    </lineage>
</organism>
<dbReference type="RefSeq" id="WP_183307107.1">
    <property type="nucleotide sequence ID" value="NZ_JACIEP010000006.1"/>
</dbReference>
<keyword evidence="1" id="KW-0472">Membrane</keyword>
<sequence length="276" mass="31368">MERLKSILADKILDLSANSGDEVKAKIDKIQRFRDFANALKSLMVKYPAIEDELIEMVNDGDFDTKIASSRVDTVIRLADAEAAHAIRSALPAEEPVTIQNIQKETPIENDIETIHKEIAEEIINEEVPINPDDIPMEIYEGEEEPVYEPEDISYEEIDPTPEEDPEGYIPFENVNDENTEPDSLTEQILENKENTKLPETLSEEEDTFPNEEELAAIKRKVNIRRIIQVAGIILGVVALIFIIKFVMVHWKTILIVAGILLVLAILITWLVKRKR</sequence>
<evidence type="ECO:0000256" key="1">
    <source>
        <dbReference type="SAM" id="Phobius"/>
    </source>
</evidence>
<evidence type="ECO:0000313" key="2">
    <source>
        <dbReference type="EMBL" id="MBB4036207.1"/>
    </source>
</evidence>
<dbReference type="EMBL" id="JACIEP010000006">
    <property type="protein sequence ID" value="MBB4036207.1"/>
    <property type="molecule type" value="Genomic_DNA"/>
</dbReference>
<feature type="transmembrane region" description="Helical" evidence="1">
    <location>
        <begin position="254"/>
        <end position="272"/>
    </location>
</feature>
<feature type="transmembrane region" description="Helical" evidence="1">
    <location>
        <begin position="227"/>
        <end position="248"/>
    </location>
</feature>
<keyword evidence="1" id="KW-0812">Transmembrane</keyword>
<evidence type="ECO:0000313" key="3">
    <source>
        <dbReference type="Proteomes" id="UP000555103"/>
    </source>
</evidence>
<accession>A0A840CJJ1</accession>
<reference evidence="2 3" key="1">
    <citation type="submission" date="2020-08" db="EMBL/GenBank/DDBJ databases">
        <title>Genomic Encyclopedia of Type Strains, Phase IV (KMG-IV): sequencing the most valuable type-strain genomes for metagenomic binning, comparative biology and taxonomic classification.</title>
        <authorList>
            <person name="Goeker M."/>
        </authorList>
    </citation>
    <scope>NUCLEOTIDE SEQUENCE [LARGE SCALE GENOMIC DNA]</scope>
    <source>
        <strain evidence="2 3">DSM 104969</strain>
    </source>
</reference>
<comment type="caution">
    <text evidence="2">The sequence shown here is derived from an EMBL/GenBank/DDBJ whole genome shotgun (WGS) entry which is preliminary data.</text>
</comment>
<protein>
    <submittedName>
        <fullName evidence="2">Uncharacterized protein</fullName>
    </submittedName>
</protein>
<proteinExistence type="predicted"/>
<keyword evidence="1" id="KW-1133">Transmembrane helix</keyword>
<keyword evidence="3" id="KW-1185">Reference proteome</keyword>